<feature type="transmembrane region" description="Helical" evidence="1">
    <location>
        <begin position="41"/>
        <end position="66"/>
    </location>
</feature>
<evidence type="ECO:0008006" key="4">
    <source>
        <dbReference type="Google" id="ProtNLM"/>
    </source>
</evidence>
<evidence type="ECO:0000256" key="1">
    <source>
        <dbReference type="SAM" id="Phobius"/>
    </source>
</evidence>
<keyword evidence="1" id="KW-1133">Transmembrane helix</keyword>
<feature type="transmembrane region" description="Helical" evidence="1">
    <location>
        <begin position="160"/>
        <end position="178"/>
    </location>
</feature>
<dbReference type="EMBL" id="JARESE010000076">
    <property type="protein sequence ID" value="MDE8654224.1"/>
    <property type="molecule type" value="Genomic_DNA"/>
</dbReference>
<gene>
    <name evidence="2" type="ORF">PYV00_21240</name>
</gene>
<evidence type="ECO:0000313" key="2">
    <source>
        <dbReference type="EMBL" id="MDE8654224.1"/>
    </source>
</evidence>
<reference evidence="2 3" key="1">
    <citation type="submission" date="2023-03" db="EMBL/GenBank/DDBJ databases">
        <title>NovoSphingobium album sp. nov. isolated from polycyclic aromatic hydrocarbons- and heavy-metal polluted soil.</title>
        <authorList>
            <person name="Liu Z."/>
            <person name="Wang K."/>
        </authorList>
    </citation>
    <scope>NUCLEOTIDE SEQUENCE [LARGE SCALE GENOMIC DNA]</scope>
    <source>
        <strain evidence="2 3">H3SJ31-1</strain>
    </source>
</reference>
<feature type="transmembrane region" description="Helical" evidence="1">
    <location>
        <begin position="120"/>
        <end position="140"/>
    </location>
</feature>
<sequence>MIMTSCLILFLVVLGINLLPAFGPPTWSIIVFYGLNSDLPLALIVVVSAFAAAAGRLLLAYGFRFLGRWLPEKQKRNLAAAGEALEARQSNVILGLGLFALSPLPSAQLFAAAGLARVRLLHFTAAFFAGRLVSYSLYAASAKGLRGTSLGDAFADTLKSPWGIALQIGMILLLIPLMQIDWSRFLPRTDDKPTSET</sequence>
<keyword evidence="1" id="KW-0812">Transmembrane</keyword>
<protein>
    <recommendedName>
        <fullName evidence="4">VTT domain-containing protein</fullName>
    </recommendedName>
</protein>
<organism evidence="2 3">
    <name type="scientific">Novosphingobium album</name>
    <name type="common">ex Liu et al. 2023</name>
    <dbReference type="NCBI Taxonomy" id="3031130"/>
    <lineage>
        <taxon>Bacteria</taxon>
        <taxon>Pseudomonadati</taxon>
        <taxon>Pseudomonadota</taxon>
        <taxon>Alphaproteobacteria</taxon>
        <taxon>Sphingomonadales</taxon>
        <taxon>Sphingomonadaceae</taxon>
        <taxon>Novosphingobium</taxon>
    </lineage>
</organism>
<name>A0ABT5WWJ8_9SPHN</name>
<evidence type="ECO:0000313" key="3">
    <source>
        <dbReference type="Proteomes" id="UP001216253"/>
    </source>
</evidence>
<proteinExistence type="predicted"/>
<comment type="caution">
    <text evidence="2">The sequence shown here is derived from an EMBL/GenBank/DDBJ whole genome shotgun (WGS) entry which is preliminary data.</text>
</comment>
<dbReference type="RefSeq" id="WP_275230346.1">
    <property type="nucleotide sequence ID" value="NZ_JARESE010000076.1"/>
</dbReference>
<accession>A0ABT5WWJ8</accession>
<dbReference type="Proteomes" id="UP001216253">
    <property type="component" value="Unassembled WGS sequence"/>
</dbReference>
<keyword evidence="3" id="KW-1185">Reference proteome</keyword>
<keyword evidence="1" id="KW-0472">Membrane</keyword>